<dbReference type="Gene3D" id="3.40.50.300">
    <property type="entry name" value="P-loop containing nucleotide triphosphate hydrolases"/>
    <property type="match status" value="1"/>
</dbReference>
<dbReference type="OrthoDB" id="9810277at2"/>
<dbReference type="PANTHER" id="PTHR43883:SF1">
    <property type="entry name" value="GLUCONOKINASE"/>
    <property type="match status" value="1"/>
</dbReference>
<dbReference type="SUPFAM" id="SSF52540">
    <property type="entry name" value="P-loop containing nucleoside triphosphate hydrolases"/>
    <property type="match status" value="1"/>
</dbReference>
<dbReference type="InterPro" id="IPR052732">
    <property type="entry name" value="Cell-binding_unc_protein"/>
</dbReference>
<sequence>MTVSALTSRTTGHWAAVRETHIGSVFLVGDRAYKLKKPVDLGFLDFTRRETRERVCHKEVTLNRRLAPDAYLGVADVTGPDGQVCDHLVVMRRMPDDRRLATLVREGAPLAGTVRDLARVLARFHDRAQRGPEVSAQGTRDAIRARWRASFAQVRPFHGPVLDADIAAEIEQRTEEFLAGREALFEHRVNTGRVVDGHGDLLADDIFCLDEGPQILDCLEFDDHLRWVDALDDVAFLAMDLERLGARELGRSLLDHYAEFSGDPAPSALRHHFLAYRAFVRVKVACLRHQQGDDASAQLARDYADIALRHLRQGVVRLILVGGLPASGKSTLAGALADHLGATVLRSDRVRKELAGLPAEQSAAAEYERGIYSPEHTKRTYDELVRRAERLLAMGETVVLDASWNSAEHRAVAAALGTRTHSRLKPLRCWAPEATTSTRLASRKGGISDATPRIARHMATHVHPWPDAHVVFTAGTERDSLTQALAYLD</sequence>
<dbReference type="AlphaFoldDB" id="A0A1I3KYN8"/>
<dbReference type="PANTHER" id="PTHR43883">
    <property type="entry name" value="SLR0207 PROTEIN"/>
    <property type="match status" value="1"/>
</dbReference>
<organism evidence="1 2">
    <name type="scientific">Amycolatopsis sacchari</name>
    <dbReference type="NCBI Taxonomy" id="115433"/>
    <lineage>
        <taxon>Bacteria</taxon>
        <taxon>Bacillati</taxon>
        <taxon>Actinomycetota</taxon>
        <taxon>Actinomycetes</taxon>
        <taxon>Pseudonocardiales</taxon>
        <taxon>Pseudonocardiaceae</taxon>
        <taxon>Amycolatopsis</taxon>
    </lineage>
</organism>
<dbReference type="SUPFAM" id="SSF56112">
    <property type="entry name" value="Protein kinase-like (PK-like)"/>
    <property type="match status" value="1"/>
</dbReference>
<name>A0A1I3KYN8_9PSEU</name>
<accession>A0A1I3KYN8</accession>
<evidence type="ECO:0000313" key="2">
    <source>
        <dbReference type="Proteomes" id="UP000199025"/>
    </source>
</evidence>
<dbReference type="EMBL" id="FORP01000001">
    <property type="protein sequence ID" value="SFI77546.1"/>
    <property type="molecule type" value="Genomic_DNA"/>
</dbReference>
<gene>
    <name evidence="1" type="ORF">SAMN05421835_101745</name>
</gene>
<evidence type="ECO:0008006" key="3">
    <source>
        <dbReference type="Google" id="ProtNLM"/>
    </source>
</evidence>
<dbReference type="InterPro" id="IPR011009">
    <property type="entry name" value="Kinase-like_dom_sf"/>
</dbReference>
<reference evidence="1 2" key="1">
    <citation type="submission" date="2016-10" db="EMBL/GenBank/DDBJ databases">
        <authorList>
            <person name="de Groot N.N."/>
        </authorList>
    </citation>
    <scope>NUCLEOTIDE SEQUENCE [LARGE SCALE GENOMIC DNA]</scope>
    <source>
        <strain evidence="1 2">DSM 44468</strain>
    </source>
</reference>
<dbReference type="Proteomes" id="UP000199025">
    <property type="component" value="Unassembled WGS sequence"/>
</dbReference>
<protein>
    <recommendedName>
        <fullName evidence="3">Gluconate kinase</fullName>
    </recommendedName>
</protein>
<dbReference type="RefSeq" id="WP_091504194.1">
    <property type="nucleotide sequence ID" value="NZ_FORP01000001.1"/>
</dbReference>
<dbReference type="InterPro" id="IPR027417">
    <property type="entry name" value="P-loop_NTPase"/>
</dbReference>
<dbReference type="Pfam" id="PF13671">
    <property type="entry name" value="AAA_33"/>
    <property type="match status" value="1"/>
</dbReference>
<dbReference type="STRING" id="115433.SAMN05421835_101745"/>
<proteinExistence type="predicted"/>
<evidence type="ECO:0000313" key="1">
    <source>
        <dbReference type="EMBL" id="SFI77546.1"/>
    </source>
</evidence>
<keyword evidence="2" id="KW-1185">Reference proteome</keyword>